<keyword evidence="2" id="KW-1185">Reference proteome</keyword>
<protein>
    <recommendedName>
        <fullName evidence="3">Aspartyl-phosphate phosphatase Spo0E family protein</fullName>
    </recommendedName>
</protein>
<dbReference type="Gene3D" id="4.10.280.10">
    <property type="entry name" value="Helix-loop-helix DNA-binding domain"/>
    <property type="match status" value="1"/>
</dbReference>
<dbReference type="Proteomes" id="UP001519293">
    <property type="component" value="Unassembled WGS sequence"/>
</dbReference>
<evidence type="ECO:0000313" key="2">
    <source>
        <dbReference type="Proteomes" id="UP001519293"/>
    </source>
</evidence>
<evidence type="ECO:0000313" key="1">
    <source>
        <dbReference type="EMBL" id="MBP2242228.1"/>
    </source>
</evidence>
<gene>
    <name evidence="1" type="ORF">J2Z40_002802</name>
</gene>
<dbReference type="InterPro" id="IPR036638">
    <property type="entry name" value="HLH_DNA-bd_sf"/>
</dbReference>
<sequence length="103" mass="12265">MNNEKSSYIQKQKLKISMEIKDVNNKLLEVSIQSGTTSPEYEQLSEKLTLLLKEETLFNQMDNYVEELFKIYMQRGIQHHETIKISEKLDEIIIQYQKLKLIN</sequence>
<dbReference type="InterPro" id="IPR018540">
    <property type="entry name" value="Spo0E-like"/>
</dbReference>
<evidence type="ECO:0008006" key="3">
    <source>
        <dbReference type="Google" id="ProtNLM"/>
    </source>
</evidence>
<dbReference type="EMBL" id="JAGIKZ010000017">
    <property type="protein sequence ID" value="MBP2242228.1"/>
    <property type="molecule type" value="Genomic_DNA"/>
</dbReference>
<dbReference type="Pfam" id="PF09388">
    <property type="entry name" value="SpoOE-like"/>
    <property type="match status" value="1"/>
</dbReference>
<dbReference type="InterPro" id="IPR037208">
    <property type="entry name" value="Spo0E-like_sf"/>
</dbReference>
<dbReference type="RefSeq" id="WP_066398032.1">
    <property type="nucleotide sequence ID" value="NZ_JAGIKZ010000017.1"/>
</dbReference>
<name>A0ABS4RHK0_9BACI</name>
<dbReference type="SUPFAM" id="SSF140500">
    <property type="entry name" value="BAS1536-like"/>
    <property type="match status" value="1"/>
</dbReference>
<comment type="caution">
    <text evidence="1">The sequence shown here is derived from an EMBL/GenBank/DDBJ whole genome shotgun (WGS) entry which is preliminary data.</text>
</comment>
<proteinExistence type="predicted"/>
<organism evidence="1 2">
    <name type="scientific">Cytobacillus eiseniae</name>
    <dbReference type="NCBI Taxonomy" id="762947"/>
    <lineage>
        <taxon>Bacteria</taxon>
        <taxon>Bacillati</taxon>
        <taxon>Bacillota</taxon>
        <taxon>Bacilli</taxon>
        <taxon>Bacillales</taxon>
        <taxon>Bacillaceae</taxon>
        <taxon>Cytobacillus</taxon>
    </lineage>
</organism>
<reference evidence="1 2" key="1">
    <citation type="submission" date="2021-03" db="EMBL/GenBank/DDBJ databases">
        <title>Genomic Encyclopedia of Type Strains, Phase IV (KMG-IV): sequencing the most valuable type-strain genomes for metagenomic binning, comparative biology and taxonomic classification.</title>
        <authorList>
            <person name="Goeker M."/>
        </authorList>
    </citation>
    <scope>NUCLEOTIDE SEQUENCE [LARGE SCALE GENOMIC DNA]</scope>
    <source>
        <strain evidence="1 2">DSM 26675</strain>
    </source>
</reference>
<accession>A0ABS4RHK0</accession>